<dbReference type="KEGG" id="nha:Nham_1250"/>
<dbReference type="EMBL" id="CP000319">
    <property type="protein sequence ID" value="ABE62077.1"/>
    <property type="molecule type" value="Genomic_DNA"/>
</dbReference>
<dbReference type="Proteomes" id="UP000001953">
    <property type="component" value="Chromosome"/>
</dbReference>
<dbReference type="eggNOG" id="COG5490">
    <property type="taxonomic scope" value="Bacteria"/>
</dbReference>
<dbReference type="OrthoDB" id="7856369at2"/>
<dbReference type="AlphaFoldDB" id="Q1QNX0"/>
<dbReference type="NCBIfam" id="TIGR01985">
    <property type="entry name" value="phasin_2"/>
    <property type="match status" value="1"/>
</dbReference>
<dbReference type="InterPro" id="IPR018968">
    <property type="entry name" value="Phasin"/>
</dbReference>
<protein>
    <submittedName>
        <fullName evidence="3">Phasin 2</fullName>
    </submittedName>
</protein>
<dbReference type="STRING" id="323097.Nham_1250"/>
<evidence type="ECO:0000313" key="4">
    <source>
        <dbReference type="Proteomes" id="UP000001953"/>
    </source>
</evidence>
<keyword evidence="4" id="KW-1185">Reference proteome</keyword>
<organism evidence="3 4">
    <name type="scientific">Nitrobacter hamburgensis (strain DSM 10229 / NCIMB 13809 / X14)</name>
    <dbReference type="NCBI Taxonomy" id="323097"/>
    <lineage>
        <taxon>Bacteria</taxon>
        <taxon>Pseudomonadati</taxon>
        <taxon>Pseudomonadota</taxon>
        <taxon>Alphaproteobacteria</taxon>
        <taxon>Hyphomicrobiales</taxon>
        <taxon>Nitrobacteraceae</taxon>
        <taxon>Nitrobacter</taxon>
    </lineage>
</organism>
<dbReference type="RefSeq" id="WP_011509770.1">
    <property type="nucleotide sequence ID" value="NC_007964.1"/>
</dbReference>
<dbReference type="SUPFAM" id="SSF109755">
    <property type="entry name" value="PhoU-like"/>
    <property type="match status" value="1"/>
</dbReference>
<proteinExistence type="predicted"/>
<reference evidence="3 4" key="1">
    <citation type="submission" date="2006-03" db="EMBL/GenBank/DDBJ databases">
        <title>Complete sequence of chromosome of Nitrobacter hamburgensis X14.</title>
        <authorList>
            <consortium name="US DOE Joint Genome Institute"/>
            <person name="Copeland A."/>
            <person name="Lucas S."/>
            <person name="Lapidus A."/>
            <person name="Barry K."/>
            <person name="Detter J.C."/>
            <person name="Glavina del Rio T."/>
            <person name="Hammon N."/>
            <person name="Israni S."/>
            <person name="Dalin E."/>
            <person name="Tice H."/>
            <person name="Pitluck S."/>
            <person name="Chain P."/>
            <person name="Malfatti S."/>
            <person name="Shin M."/>
            <person name="Vergez L."/>
            <person name="Schmutz J."/>
            <person name="Larimer F."/>
            <person name="Land M."/>
            <person name="Hauser L."/>
            <person name="Kyrpides N."/>
            <person name="Ivanova N."/>
            <person name="Ward B."/>
            <person name="Arp D."/>
            <person name="Klotz M."/>
            <person name="Stein L."/>
            <person name="O'Mullan G."/>
            <person name="Starkenburg S."/>
            <person name="Sayavedra L."/>
            <person name="Poret-Peterson A.T."/>
            <person name="Gentry M.E."/>
            <person name="Bruce D."/>
            <person name="Richardson P."/>
        </authorList>
    </citation>
    <scope>NUCLEOTIDE SEQUENCE [LARGE SCALE GENOMIC DNA]</scope>
    <source>
        <strain evidence="4">DSM 10229 / NCIMB 13809 / X14</strain>
    </source>
</reference>
<name>Q1QNX0_NITHX</name>
<dbReference type="InterPro" id="IPR010234">
    <property type="entry name" value="Phasin_subfam-2"/>
</dbReference>
<dbReference type="HOGENOM" id="CLU_119062_1_1_5"/>
<dbReference type="Pfam" id="PF09361">
    <property type="entry name" value="Phasin_2"/>
    <property type="match status" value="1"/>
</dbReference>
<evidence type="ECO:0000313" key="3">
    <source>
        <dbReference type="EMBL" id="ABE62077.1"/>
    </source>
</evidence>
<accession>Q1QNX0</accession>
<gene>
    <name evidence="3" type="ordered locus">Nham_1250</name>
</gene>
<evidence type="ECO:0000256" key="1">
    <source>
        <dbReference type="SAM" id="MobiDB-lite"/>
    </source>
</evidence>
<feature type="region of interest" description="Disordered" evidence="1">
    <location>
        <begin position="107"/>
        <end position="127"/>
    </location>
</feature>
<feature type="domain" description="Phasin" evidence="2">
    <location>
        <begin position="31"/>
        <end position="125"/>
    </location>
</feature>
<sequence length="127" mass="14011">MSDEGRDHFEIPKEMRSMAEAGFEQARKAFESFLSGAQQTASSIEERNEAVRGSVRDISSKAISFAQQNVTASLDYAENLVRATDLSEVMRLHTDYVQSQMRALSEQASEIGQSMGRAAMDTGKPKS</sequence>
<evidence type="ECO:0000259" key="2">
    <source>
        <dbReference type="Pfam" id="PF09361"/>
    </source>
</evidence>